<dbReference type="EMBL" id="KZ309483">
    <property type="protein sequence ID" value="KAG8238977.1"/>
    <property type="molecule type" value="Genomic_DNA"/>
</dbReference>
<dbReference type="OrthoDB" id="2019015at2759"/>
<dbReference type="PANTHER" id="PTHR10742:SF405">
    <property type="entry name" value="PEROXISOMAL N(1)-ACETYL-SPERMINE_SPERMIDINE OXIDASE"/>
    <property type="match status" value="1"/>
</dbReference>
<dbReference type="SUPFAM" id="SSF54373">
    <property type="entry name" value="FAD-linked reductases, C-terminal domain"/>
    <property type="match status" value="1"/>
</dbReference>
<dbReference type="InterPro" id="IPR050281">
    <property type="entry name" value="Flavin_monoamine_oxidase"/>
</dbReference>
<keyword evidence="7" id="KW-0560">Oxidoreductase</keyword>
<evidence type="ECO:0000256" key="5">
    <source>
        <dbReference type="ARBA" id="ARBA00022630"/>
    </source>
</evidence>
<gene>
    <name evidence="10" type="ORF">J437_LFUL013959</name>
</gene>
<dbReference type="AlphaFoldDB" id="A0A8K0KQI4"/>
<dbReference type="SUPFAM" id="SSF51905">
    <property type="entry name" value="FAD/NAD(P)-binding domain"/>
    <property type="match status" value="1"/>
</dbReference>
<dbReference type="PANTHER" id="PTHR10742">
    <property type="entry name" value="FLAVIN MONOAMINE OXIDASE"/>
    <property type="match status" value="1"/>
</dbReference>
<evidence type="ECO:0000256" key="4">
    <source>
        <dbReference type="ARBA" id="ARBA00022490"/>
    </source>
</evidence>
<keyword evidence="4" id="KW-0963">Cytoplasm</keyword>
<dbReference type="Gene3D" id="3.50.50.60">
    <property type="entry name" value="FAD/NAD(P)-binding domain"/>
    <property type="match status" value="2"/>
</dbReference>
<reference evidence="10" key="2">
    <citation type="submission" date="2017-10" db="EMBL/GenBank/DDBJ databases">
        <title>Ladona fulva Genome sequencing and assembly.</title>
        <authorList>
            <person name="Murali S."/>
            <person name="Richards S."/>
            <person name="Bandaranaike D."/>
            <person name="Bellair M."/>
            <person name="Blankenburg K."/>
            <person name="Chao H."/>
            <person name="Dinh H."/>
            <person name="Doddapaneni H."/>
            <person name="Dugan-Rocha S."/>
            <person name="Elkadiri S."/>
            <person name="Gnanaolivu R."/>
            <person name="Hernandez B."/>
            <person name="Skinner E."/>
            <person name="Javaid M."/>
            <person name="Lee S."/>
            <person name="Li M."/>
            <person name="Ming W."/>
            <person name="Munidasa M."/>
            <person name="Muniz J."/>
            <person name="Nguyen L."/>
            <person name="Hughes D."/>
            <person name="Osuji N."/>
            <person name="Pu L.-L."/>
            <person name="Puazo M."/>
            <person name="Qu C."/>
            <person name="Quiroz J."/>
            <person name="Raj R."/>
            <person name="Weissenberger G."/>
            <person name="Xin Y."/>
            <person name="Zou X."/>
            <person name="Han Y."/>
            <person name="Worley K."/>
            <person name="Muzny D."/>
            <person name="Gibbs R."/>
        </authorList>
    </citation>
    <scope>NUCLEOTIDE SEQUENCE</scope>
    <source>
        <strain evidence="10">Sampled in the wild</strain>
    </source>
</reference>
<sequence>MASSEDKEVANITKHVKILIVGAGMAGLNAANILIKCGITDLKILEARNRVGGRIVSVNMERHKVELGANCIHGVLGNPTYELAIANGLVDIVQNPKPHNVVAATEEGRRVPFHILEEMFEVYGCFLHRCEEYFISQYAPPEGINSVGEHIALEAAIYLEKIPNIEERRIRQAMFDCLLKRETCISGCHSMDEIDLIQLGSYVELQGGNISIPSGYSSILRPVLSVIPEDKILKRHVVSKICWKGQQPFISNGEISSTGSENSLLGLSNCPDPVAEDSDDSDKTVTGENLQSSNDGSPVRIECENGVAFTADHVIVTIPLGVLKDKHISLFEPTLPHSKCKALERLYFGTVDKILLEYDRPFLNPDITEVLLLWNNEDELETFGSTSGSHTDIADMSHRWFRKIYSFSKISETLLLGFISGKEAEYMETLPFDRVAEKCTEILRKFLNDPFVPRPKITSWKNQKFTQGSYTSIAVGATQTDIEILAEPLYSDALQTVPKVLFAGEHTHPSFYSTVHGAYLSGQRVAQALKKVLLHTDEDSGKRTGFRLENGVMKFKKQEDEENASILSSWVEGISLE</sequence>
<evidence type="ECO:0000256" key="3">
    <source>
        <dbReference type="ARBA" id="ARBA00005995"/>
    </source>
</evidence>
<evidence type="ECO:0000313" key="11">
    <source>
        <dbReference type="Proteomes" id="UP000792457"/>
    </source>
</evidence>
<keyword evidence="11" id="KW-1185">Reference proteome</keyword>
<evidence type="ECO:0000259" key="9">
    <source>
        <dbReference type="Pfam" id="PF01593"/>
    </source>
</evidence>
<dbReference type="Proteomes" id="UP000792457">
    <property type="component" value="Unassembled WGS sequence"/>
</dbReference>
<accession>A0A8K0KQI4</accession>
<comment type="caution">
    <text evidence="10">The sequence shown here is derived from an EMBL/GenBank/DDBJ whole genome shotgun (WGS) entry which is preliminary data.</text>
</comment>
<feature type="region of interest" description="Disordered" evidence="8">
    <location>
        <begin position="274"/>
        <end position="297"/>
    </location>
</feature>
<evidence type="ECO:0000256" key="2">
    <source>
        <dbReference type="ARBA" id="ARBA00004496"/>
    </source>
</evidence>
<dbReference type="InterPro" id="IPR036188">
    <property type="entry name" value="FAD/NAD-bd_sf"/>
</dbReference>
<evidence type="ECO:0000313" key="10">
    <source>
        <dbReference type="EMBL" id="KAG8238977.1"/>
    </source>
</evidence>
<keyword evidence="5" id="KW-0285">Flavoprotein</keyword>
<evidence type="ECO:0000256" key="1">
    <source>
        <dbReference type="ARBA" id="ARBA00001974"/>
    </source>
</evidence>
<dbReference type="Gene3D" id="3.90.660.10">
    <property type="match status" value="1"/>
</dbReference>
<dbReference type="InterPro" id="IPR002937">
    <property type="entry name" value="Amino_oxidase"/>
</dbReference>
<dbReference type="GO" id="GO:0046592">
    <property type="term" value="F:polyamine oxidase activity"/>
    <property type="evidence" value="ECO:0007669"/>
    <property type="project" value="TreeGrafter"/>
</dbReference>
<comment type="subcellular location">
    <subcellularLocation>
        <location evidence="2">Cytoplasm</location>
    </subcellularLocation>
</comment>
<feature type="domain" description="Amine oxidase" evidence="9">
    <location>
        <begin position="25"/>
        <end position="529"/>
    </location>
</feature>
<protein>
    <recommendedName>
        <fullName evidence="9">Amine oxidase domain-containing protein</fullName>
    </recommendedName>
</protein>
<dbReference type="GO" id="GO:0005737">
    <property type="term" value="C:cytoplasm"/>
    <property type="evidence" value="ECO:0007669"/>
    <property type="project" value="UniProtKB-SubCell"/>
</dbReference>
<proteinExistence type="inferred from homology"/>
<reference evidence="10" key="1">
    <citation type="submission" date="2013-04" db="EMBL/GenBank/DDBJ databases">
        <authorList>
            <person name="Qu J."/>
            <person name="Murali S.C."/>
            <person name="Bandaranaike D."/>
            <person name="Bellair M."/>
            <person name="Blankenburg K."/>
            <person name="Chao H."/>
            <person name="Dinh H."/>
            <person name="Doddapaneni H."/>
            <person name="Downs B."/>
            <person name="Dugan-Rocha S."/>
            <person name="Elkadiri S."/>
            <person name="Gnanaolivu R.D."/>
            <person name="Hernandez B."/>
            <person name="Javaid M."/>
            <person name="Jayaseelan J.C."/>
            <person name="Lee S."/>
            <person name="Li M."/>
            <person name="Ming W."/>
            <person name="Munidasa M."/>
            <person name="Muniz J."/>
            <person name="Nguyen L."/>
            <person name="Ongeri F."/>
            <person name="Osuji N."/>
            <person name="Pu L.-L."/>
            <person name="Puazo M."/>
            <person name="Qu C."/>
            <person name="Quiroz J."/>
            <person name="Raj R."/>
            <person name="Weissenberger G."/>
            <person name="Xin Y."/>
            <person name="Zou X."/>
            <person name="Han Y."/>
            <person name="Richards S."/>
            <person name="Worley K."/>
            <person name="Muzny D."/>
            <person name="Gibbs R."/>
        </authorList>
    </citation>
    <scope>NUCLEOTIDE SEQUENCE</scope>
    <source>
        <strain evidence="10">Sampled in the wild</strain>
    </source>
</reference>
<organism evidence="10 11">
    <name type="scientific">Ladona fulva</name>
    <name type="common">Scarce chaser dragonfly</name>
    <name type="synonym">Libellula fulva</name>
    <dbReference type="NCBI Taxonomy" id="123851"/>
    <lineage>
        <taxon>Eukaryota</taxon>
        <taxon>Metazoa</taxon>
        <taxon>Ecdysozoa</taxon>
        <taxon>Arthropoda</taxon>
        <taxon>Hexapoda</taxon>
        <taxon>Insecta</taxon>
        <taxon>Pterygota</taxon>
        <taxon>Palaeoptera</taxon>
        <taxon>Odonata</taxon>
        <taxon>Epiprocta</taxon>
        <taxon>Anisoptera</taxon>
        <taxon>Libelluloidea</taxon>
        <taxon>Libellulidae</taxon>
        <taxon>Ladona</taxon>
    </lineage>
</organism>
<evidence type="ECO:0000256" key="8">
    <source>
        <dbReference type="SAM" id="MobiDB-lite"/>
    </source>
</evidence>
<feature type="compositionally biased region" description="Polar residues" evidence="8">
    <location>
        <begin position="284"/>
        <end position="296"/>
    </location>
</feature>
<keyword evidence="6" id="KW-0274">FAD</keyword>
<name>A0A8K0KQI4_LADFU</name>
<dbReference type="Pfam" id="PF01593">
    <property type="entry name" value="Amino_oxidase"/>
    <property type="match status" value="1"/>
</dbReference>
<evidence type="ECO:0000256" key="6">
    <source>
        <dbReference type="ARBA" id="ARBA00022827"/>
    </source>
</evidence>
<comment type="similarity">
    <text evidence="3">Belongs to the flavin monoamine oxidase family.</text>
</comment>
<comment type="cofactor">
    <cofactor evidence="1">
        <name>FAD</name>
        <dbReference type="ChEBI" id="CHEBI:57692"/>
    </cofactor>
</comment>
<evidence type="ECO:0000256" key="7">
    <source>
        <dbReference type="ARBA" id="ARBA00023002"/>
    </source>
</evidence>